<reference evidence="3" key="1">
    <citation type="submission" date="2020-06" db="EMBL/GenBank/DDBJ databases">
        <authorList>
            <person name="Li T."/>
            <person name="Hu X."/>
            <person name="Zhang T."/>
            <person name="Song X."/>
            <person name="Zhang H."/>
            <person name="Dai N."/>
            <person name="Sheng W."/>
            <person name="Hou X."/>
            <person name="Wei L."/>
        </authorList>
    </citation>
    <scope>NUCLEOTIDE SEQUENCE</scope>
    <source>
        <strain evidence="3">KEN1</strain>
        <tissue evidence="3">Leaf</tissue>
    </source>
</reference>
<keyword evidence="1" id="KW-1133">Transmembrane helix</keyword>
<dbReference type="PANTHER" id="PTHR24559">
    <property type="entry name" value="TRANSPOSON TY3-I GAG-POL POLYPROTEIN"/>
    <property type="match status" value="1"/>
</dbReference>
<dbReference type="PANTHER" id="PTHR24559:SF444">
    <property type="entry name" value="REVERSE TRANSCRIPTASE DOMAIN-CONTAINING PROTEIN"/>
    <property type="match status" value="1"/>
</dbReference>
<name>A0AAW2XKZ0_9LAMI</name>
<dbReference type="EMBL" id="JACGWN010000003">
    <property type="protein sequence ID" value="KAL0454768.1"/>
    <property type="molecule type" value="Genomic_DNA"/>
</dbReference>
<organism evidence="3">
    <name type="scientific">Sesamum latifolium</name>
    <dbReference type="NCBI Taxonomy" id="2727402"/>
    <lineage>
        <taxon>Eukaryota</taxon>
        <taxon>Viridiplantae</taxon>
        <taxon>Streptophyta</taxon>
        <taxon>Embryophyta</taxon>
        <taxon>Tracheophyta</taxon>
        <taxon>Spermatophyta</taxon>
        <taxon>Magnoliopsida</taxon>
        <taxon>eudicotyledons</taxon>
        <taxon>Gunneridae</taxon>
        <taxon>Pentapetalae</taxon>
        <taxon>asterids</taxon>
        <taxon>lamiids</taxon>
        <taxon>Lamiales</taxon>
        <taxon>Pedaliaceae</taxon>
        <taxon>Sesamum</taxon>
    </lineage>
</organism>
<evidence type="ECO:0000313" key="3">
    <source>
        <dbReference type="EMBL" id="KAL0454768.1"/>
    </source>
</evidence>
<dbReference type="PROSITE" id="PS50878">
    <property type="entry name" value="RT_POL"/>
    <property type="match status" value="1"/>
</dbReference>
<keyword evidence="1" id="KW-0472">Membrane</keyword>
<dbReference type="InterPro" id="IPR043502">
    <property type="entry name" value="DNA/RNA_pol_sf"/>
</dbReference>
<dbReference type="CDD" id="cd01647">
    <property type="entry name" value="RT_LTR"/>
    <property type="match status" value="1"/>
</dbReference>
<dbReference type="Pfam" id="PF00078">
    <property type="entry name" value="RVT_1"/>
    <property type="match status" value="1"/>
</dbReference>
<sequence>MDALQGYHQMMLNPDDQKRISFITSGGTYCYIVIPFGLKNIGATYQRLVERMLREQLRRNMEVYIDDMLVKNRQMDQHLADLVETFDILRKYHMKFNLAKCAFGLRSGKFLGYMVMEKGIEVNP</sequence>
<comment type="caution">
    <text evidence="3">The sequence shown here is derived from an EMBL/GenBank/DDBJ whole genome shotgun (WGS) entry which is preliminary data.</text>
</comment>
<evidence type="ECO:0000256" key="1">
    <source>
        <dbReference type="SAM" id="Phobius"/>
    </source>
</evidence>
<accession>A0AAW2XKZ0</accession>
<dbReference type="SUPFAM" id="SSF56672">
    <property type="entry name" value="DNA/RNA polymerases"/>
    <property type="match status" value="1"/>
</dbReference>
<dbReference type="InterPro" id="IPR053134">
    <property type="entry name" value="RNA-dir_DNA_polymerase"/>
</dbReference>
<dbReference type="InterPro" id="IPR043128">
    <property type="entry name" value="Rev_trsase/Diguanyl_cyclase"/>
</dbReference>
<reference evidence="3" key="2">
    <citation type="journal article" date="2024" name="Plant">
        <title>Genomic evolution and insights into agronomic trait innovations of Sesamum species.</title>
        <authorList>
            <person name="Miao H."/>
            <person name="Wang L."/>
            <person name="Qu L."/>
            <person name="Liu H."/>
            <person name="Sun Y."/>
            <person name="Le M."/>
            <person name="Wang Q."/>
            <person name="Wei S."/>
            <person name="Zheng Y."/>
            <person name="Lin W."/>
            <person name="Duan Y."/>
            <person name="Cao H."/>
            <person name="Xiong S."/>
            <person name="Wang X."/>
            <person name="Wei L."/>
            <person name="Li C."/>
            <person name="Ma Q."/>
            <person name="Ju M."/>
            <person name="Zhao R."/>
            <person name="Li G."/>
            <person name="Mu C."/>
            <person name="Tian Q."/>
            <person name="Mei H."/>
            <person name="Zhang T."/>
            <person name="Gao T."/>
            <person name="Zhang H."/>
        </authorList>
    </citation>
    <scope>NUCLEOTIDE SEQUENCE</scope>
    <source>
        <strain evidence="3">KEN1</strain>
    </source>
</reference>
<dbReference type="Gene3D" id="3.30.70.270">
    <property type="match status" value="1"/>
</dbReference>
<feature type="domain" description="Reverse transcriptase" evidence="2">
    <location>
        <begin position="1"/>
        <end position="115"/>
    </location>
</feature>
<dbReference type="Gene3D" id="3.10.10.10">
    <property type="entry name" value="HIV Type 1 Reverse Transcriptase, subunit A, domain 1"/>
    <property type="match status" value="1"/>
</dbReference>
<dbReference type="InterPro" id="IPR000477">
    <property type="entry name" value="RT_dom"/>
</dbReference>
<gene>
    <name evidence="3" type="ORF">Slati_0816000</name>
</gene>
<keyword evidence="1" id="KW-0812">Transmembrane</keyword>
<protein>
    <submittedName>
        <fullName evidence="3">Polyprotein P3</fullName>
    </submittedName>
</protein>
<proteinExistence type="predicted"/>
<evidence type="ECO:0000259" key="2">
    <source>
        <dbReference type="PROSITE" id="PS50878"/>
    </source>
</evidence>
<feature type="transmembrane region" description="Helical" evidence="1">
    <location>
        <begin position="20"/>
        <end position="38"/>
    </location>
</feature>
<dbReference type="AlphaFoldDB" id="A0AAW2XKZ0"/>